<dbReference type="AlphaFoldDB" id="A0A1D9LEP1"/>
<evidence type="ECO:0000313" key="2">
    <source>
        <dbReference type="EMBL" id="AOZ49732.1"/>
    </source>
</evidence>
<evidence type="ECO:0000313" key="3">
    <source>
        <dbReference type="Proteomes" id="UP000178776"/>
    </source>
</evidence>
<protein>
    <submittedName>
        <fullName evidence="2">Carboxymethylenebutenolidase</fullName>
    </submittedName>
</protein>
<proteinExistence type="predicted"/>
<dbReference type="InterPro" id="IPR006311">
    <property type="entry name" value="TAT_signal"/>
</dbReference>
<dbReference type="GO" id="GO:0016787">
    <property type="term" value="F:hydrolase activity"/>
    <property type="evidence" value="ECO:0007669"/>
    <property type="project" value="InterPro"/>
</dbReference>
<dbReference type="RefSeq" id="WP_070979275.1">
    <property type="nucleotide sequence ID" value="NZ_CP017707.1"/>
</dbReference>
<dbReference type="KEGG" id="cvc:BKX93_06815"/>
<dbReference type="InterPro" id="IPR029058">
    <property type="entry name" value="AB_hydrolase_fold"/>
</dbReference>
<dbReference type="PANTHER" id="PTHR46623">
    <property type="entry name" value="CARBOXYMETHYLENEBUTENOLIDASE-RELATED"/>
    <property type="match status" value="1"/>
</dbReference>
<sequence length="281" mass="30474">MSDNSASLPRRSFLAGAGSLGFALAVQPIAASTILTDSRQLQTGHPDIDTGKGTMSGYYARPAEGNGPWPLVIVIQEIFGVHEHIQDLCRRLAKQGYLAVAPELYFRHGNPAQAPDIDSLLRDIVSKVPDSEVLNDLDATWRWAGAHGADLKRAAVTGFCWGGRQTWLYAAHNPQLKAAAAWYGKLEGPASANAPRQPLDIVGELKAPVLGLYGGQDQSIPLAGVEKMKAALRAAGKDSEIVVYPDAGHGFNADYRPSYHARDAQDAWRRMLDWFARHGVR</sequence>
<dbReference type="STRING" id="1108595.BKX93_06815"/>
<dbReference type="EMBL" id="CP017707">
    <property type="protein sequence ID" value="AOZ49732.1"/>
    <property type="molecule type" value="Genomic_DNA"/>
</dbReference>
<dbReference type="PANTHER" id="PTHR46623:SF6">
    <property type="entry name" value="ALPHA_BETA-HYDROLASES SUPERFAMILY PROTEIN"/>
    <property type="match status" value="1"/>
</dbReference>
<dbReference type="Proteomes" id="UP000178776">
    <property type="component" value="Chromosome"/>
</dbReference>
<feature type="domain" description="Dienelactone hydrolase" evidence="1">
    <location>
        <begin position="55"/>
        <end position="278"/>
    </location>
</feature>
<dbReference type="Gene3D" id="3.40.50.1820">
    <property type="entry name" value="alpha/beta hydrolase"/>
    <property type="match status" value="1"/>
</dbReference>
<organism evidence="2 3">
    <name type="scientific">Chromobacterium vaccinii</name>
    <dbReference type="NCBI Taxonomy" id="1108595"/>
    <lineage>
        <taxon>Bacteria</taxon>
        <taxon>Pseudomonadati</taxon>
        <taxon>Pseudomonadota</taxon>
        <taxon>Betaproteobacteria</taxon>
        <taxon>Neisseriales</taxon>
        <taxon>Chromobacteriaceae</taxon>
        <taxon>Chromobacterium</taxon>
    </lineage>
</organism>
<dbReference type="GeneID" id="68840919"/>
<gene>
    <name evidence="2" type="ORF">BKX93_06815</name>
</gene>
<name>A0A1D9LEP1_9NEIS</name>
<reference evidence="2 3" key="1">
    <citation type="submission" date="2016-10" db="EMBL/GenBank/DDBJ databases">
        <title>Chromobacterium muskegensis sp. nov., an insecticidal bacterium isolated from Sphagnum bogs.</title>
        <authorList>
            <person name="Sparks M.E."/>
            <person name="Blackburn M.B."/>
            <person name="Gundersen-Rindal D.E."/>
            <person name="Mitchell A."/>
            <person name="Farrar R."/>
            <person name="Kuhar D."/>
        </authorList>
    </citation>
    <scope>NUCLEOTIDE SEQUENCE [LARGE SCALE GENOMIC DNA]</scope>
    <source>
        <strain evidence="2 3">21-1</strain>
    </source>
</reference>
<dbReference type="Pfam" id="PF01738">
    <property type="entry name" value="DLH"/>
    <property type="match status" value="1"/>
</dbReference>
<dbReference type="InterPro" id="IPR051049">
    <property type="entry name" value="Dienelactone_hydrolase-like"/>
</dbReference>
<evidence type="ECO:0000259" key="1">
    <source>
        <dbReference type="Pfam" id="PF01738"/>
    </source>
</evidence>
<dbReference type="PROSITE" id="PS51318">
    <property type="entry name" value="TAT"/>
    <property type="match status" value="1"/>
</dbReference>
<accession>A0A1D9LEP1</accession>
<dbReference type="SUPFAM" id="SSF53474">
    <property type="entry name" value="alpha/beta-Hydrolases"/>
    <property type="match status" value="1"/>
</dbReference>
<dbReference type="InterPro" id="IPR002925">
    <property type="entry name" value="Dienelactn_hydro"/>
</dbReference>